<organism evidence="9 10">
    <name type="scientific">Helcobacillus massiliensis</name>
    <dbReference type="NCBI Taxonomy" id="521392"/>
    <lineage>
        <taxon>Bacteria</taxon>
        <taxon>Bacillati</taxon>
        <taxon>Actinomycetota</taxon>
        <taxon>Actinomycetes</taxon>
        <taxon>Micrococcales</taxon>
        <taxon>Dermabacteraceae</taxon>
        <taxon>Helcobacillus</taxon>
    </lineage>
</organism>
<dbReference type="Gene3D" id="1.10.8.870">
    <property type="entry name" value="Alpha-glycerophosphate oxidase, cap domain"/>
    <property type="match status" value="1"/>
</dbReference>
<evidence type="ECO:0000259" key="8">
    <source>
        <dbReference type="Pfam" id="PF16901"/>
    </source>
</evidence>
<dbReference type="SUPFAM" id="SSF51905">
    <property type="entry name" value="FAD/NAD(P)-binding domain"/>
    <property type="match status" value="1"/>
</dbReference>
<evidence type="ECO:0000256" key="5">
    <source>
        <dbReference type="ARBA" id="ARBA00022827"/>
    </source>
</evidence>
<evidence type="ECO:0000259" key="7">
    <source>
        <dbReference type="Pfam" id="PF01266"/>
    </source>
</evidence>
<dbReference type="RefSeq" id="WP_221187355.1">
    <property type="nucleotide sequence ID" value="NZ_CBCSFZ010000037.1"/>
</dbReference>
<evidence type="ECO:0000313" key="9">
    <source>
        <dbReference type="EMBL" id="MBB3023946.1"/>
    </source>
</evidence>
<name>A0A839R391_9MICO</name>
<dbReference type="InterPro" id="IPR006076">
    <property type="entry name" value="FAD-dep_OxRdtase"/>
</dbReference>
<keyword evidence="10" id="KW-1185">Reference proteome</keyword>
<dbReference type="InterPro" id="IPR000447">
    <property type="entry name" value="G3P_DH_FAD-dep"/>
</dbReference>
<feature type="domain" description="Alpha-glycerophosphate oxidase C-terminal" evidence="8">
    <location>
        <begin position="462"/>
        <end position="555"/>
    </location>
</feature>
<dbReference type="SUPFAM" id="SSF54373">
    <property type="entry name" value="FAD-linked reductases, C-terminal domain"/>
    <property type="match status" value="1"/>
</dbReference>
<dbReference type="InterPro" id="IPR031656">
    <property type="entry name" value="DAO_C"/>
</dbReference>
<dbReference type="EMBL" id="JACHWP010000018">
    <property type="protein sequence ID" value="MBB3023946.1"/>
    <property type="molecule type" value="Genomic_DNA"/>
</dbReference>
<dbReference type="PANTHER" id="PTHR11985:SF35">
    <property type="entry name" value="ANAEROBIC GLYCEROL-3-PHOSPHATE DEHYDROGENASE SUBUNIT A"/>
    <property type="match status" value="1"/>
</dbReference>
<evidence type="ECO:0000256" key="6">
    <source>
        <dbReference type="ARBA" id="ARBA00023002"/>
    </source>
</evidence>
<dbReference type="GO" id="GO:0006071">
    <property type="term" value="P:glycerol metabolic process"/>
    <property type="evidence" value="ECO:0007669"/>
    <property type="project" value="UniProtKB-KW"/>
</dbReference>
<dbReference type="Gene3D" id="3.50.50.60">
    <property type="entry name" value="FAD/NAD(P)-binding domain"/>
    <property type="match status" value="1"/>
</dbReference>
<dbReference type="PANTHER" id="PTHR11985">
    <property type="entry name" value="GLYCEROL-3-PHOSPHATE DEHYDROGENASE"/>
    <property type="match status" value="1"/>
</dbReference>
<keyword evidence="4" id="KW-0319">Glycerol metabolism</keyword>
<dbReference type="Proteomes" id="UP000568050">
    <property type="component" value="Unassembled WGS sequence"/>
</dbReference>
<dbReference type="Pfam" id="PF01266">
    <property type="entry name" value="DAO"/>
    <property type="match status" value="1"/>
</dbReference>
<gene>
    <name evidence="9" type="ORF">FHX50_002253</name>
</gene>
<dbReference type="GO" id="GO:0046168">
    <property type="term" value="P:glycerol-3-phosphate catabolic process"/>
    <property type="evidence" value="ECO:0007669"/>
    <property type="project" value="TreeGrafter"/>
</dbReference>
<evidence type="ECO:0000256" key="3">
    <source>
        <dbReference type="ARBA" id="ARBA00022630"/>
    </source>
</evidence>
<dbReference type="EC" id="1.1.5.3" evidence="9"/>
<dbReference type="PRINTS" id="PR01001">
    <property type="entry name" value="FADG3PDH"/>
</dbReference>
<dbReference type="GO" id="GO:0004368">
    <property type="term" value="F:glycerol-3-phosphate dehydrogenase (quinone) activity"/>
    <property type="evidence" value="ECO:0007669"/>
    <property type="project" value="UniProtKB-EC"/>
</dbReference>
<comment type="similarity">
    <text evidence="2">Belongs to the FAD-dependent glycerol-3-phosphate dehydrogenase family.</text>
</comment>
<comment type="caution">
    <text evidence="9">The sequence shown here is derived from an EMBL/GenBank/DDBJ whole genome shotgun (WGS) entry which is preliminary data.</text>
</comment>
<reference evidence="9 10" key="1">
    <citation type="submission" date="2020-08" db="EMBL/GenBank/DDBJ databases">
        <title>Sequencing the genomes of 1000 actinobacteria strains.</title>
        <authorList>
            <person name="Klenk H.-P."/>
        </authorList>
    </citation>
    <scope>NUCLEOTIDE SEQUENCE [LARGE SCALE GENOMIC DNA]</scope>
    <source>
        <strain evidence="9 10">DSM 23040</strain>
    </source>
</reference>
<accession>A0A839R391</accession>
<evidence type="ECO:0000256" key="4">
    <source>
        <dbReference type="ARBA" id="ARBA00022798"/>
    </source>
</evidence>
<dbReference type="InterPro" id="IPR038299">
    <property type="entry name" value="DAO_C_sf"/>
</dbReference>
<feature type="domain" description="FAD dependent oxidoreductase" evidence="7">
    <location>
        <begin position="37"/>
        <end position="414"/>
    </location>
</feature>
<dbReference type="InterPro" id="IPR036188">
    <property type="entry name" value="FAD/NAD-bd_sf"/>
</dbReference>
<proteinExistence type="inferred from homology"/>
<dbReference type="Pfam" id="PF16901">
    <property type="entry name" value="DAO_C"/>
    <property type="match status" value="1"/>
</dbReference>
<dbReference type="Gene3D" id="3.30.9.10">
    <property type="entry name" value="D-Amino Acid Oxidase, subunit A, domain 2"/>
    <property type="match status" value="1"/>
</dbReference>
<dbReference type="AlphaFoldDB" id="A0A839R391"/>
<sequence>MTGTVHGSPAGGTVGGQAPSAALAGRALGAPLRGEYDVAVIGGGISGVQIARHAAGRGLRTVLLEKVDFGAGTSSATTKAIHGGLRYLEQYDFGVVAESVAERRFLAIAAPHLVQPRSFLLTAFDWSAPKAPMLGAGVALYEAFAWNRNTGVPRDIRSPRFRWVGRRNLLRRAPILSPDGLTGAWRHDDTLNLHPERLLLALVHSFTADGGTALNHAEVTGLLRGADGSGAVTGVRVRDSLTGETAAVPARTVINAAGPWVQQALGGDAPQAGVRVQQAKGVHLLARDMGLTDSLYVRGRNGRHVVVSPWQGRTLIGPTDTPSAGSPDDARTEVEDVQLLRETLDSISARPLRREDVTSTIVGVRPLVATNGDTYSTSRRFTITDHAQQGLDGLFTVTGGKWTTGRAMGAQVIDRVIAARGSRLGPTRRFDSRRLPLSTSFGDYGTVAAAFDAALRRVPAAPVPQAVRLHLARLYGTAHERVLALAEADPRLAEPIGPGPDIAAQVVYAVTDEGARTLADVLERRLVIGTLGPVPEGALRQAAALLAGLLGWDEAGIRAEVEAYRGRLDADRDVLDEVFAR</sequence>
<keyword evidence="3" id="KW-0285">Flavoprotein</keyword>
<evidence type="ECO:0000256" key="1">
    <source>
        <dbReference type="ARBA" id="ARBA00001974"/>
    </source>
</evidence>
<keyword evidence="6 9" id="KW-0560">Oxidoreductase</keyword>
<evidence type="ECO:0000313" key="10">
    <source>
        <dbReference type="Proteomes" id="UP000568050"/>
    </source>
</evidence>
<comment type="cofactor">
    <cofactor evidence="1">
        <name>FAD</name>
        <dbReference type="ChEBI" id="CHEBI:57692"/>
    </cofactor>
</comment>
<protein>
    <submittedName>
        <fullName evidence="9">Glycerol-3-phosphate dehydrogenase</fullName>
        <ecNumber evidence="9">1.1.5.3</ecNumber>
    </submittedName>
</protein>
<keyword evidence="5" id="KW-0274">FAD</keyword>
<evidence type="ECO:0000256" key="2">
    <source>
        <dbReference type="ARBA" id="ARBA00007330"/>
    </source>
</evidence>